<accession>A0ABS7U7I9</accession>
<evidence type="ECO:0000256" key="1">
    <source>
        <dbReference type="SAM" id="MobiDB-lite"/>
    </source>
</evidence>
<comment type="caution">
    <text evidence="3">The sequence shown here is derived from an EMBL/GenBank/DDBJ whole genome shotgun (WGS) entry which is preliminary data.</text>
</comment>
<dbReference type="EMBL" id="JAIQZJ010000001">
    <property type="protein sequence ID" value="MBZ5736953.1"/>
    <property type="molecule type" value="Genomic_DNA"/>
</dbReference>
<dbReference type="Proteomes" id="UP000780875">
    <property type="component" value="Unassembled WGS sequence"/>
</dbReference>
<feature type="transmembrane region" description="Helical" evidence="2">
    <location>
        <begin position="220"/>
        <end position="243"/>
    </location>
</feature>
<feature type="region of interest" description="Disordered" evidence="1">
    <location>
        <begin position="1"/>
        <end position="23"/>
    </location>
</feature>
<dbReference type="RefSeq" id="WP_224121322.1">
    <property type="nucleotide sequence ID" value="NZ_JAIQZJ010000001.1"/>
</dbReference>
<organism evidence="3 4">
    <name type="scientific">Nocardioides mangrovi</name>
    <dbReference type="NCBI Taxonomy" id="2874580"/>
    <lineage>
        <taxon>Bacteria</taxon>
        <taxon>Bacillati</taxon>
        <taxon>Actinomycetota</taxon>
        <taxon>Actinomycetes</taxon>
        <taxon>Propionibacteriales</taxon>
        <taxon>Nocardioidaceae</taxon>
        <taxon>Nocardioides</taxon>
    </lineage>
</organism>
<name>A0ABS7U7I9_9ACTN</name>
<sequence>MTHTPTRPAPNGGQSPGPSRPTRDWTVARVVATVAASVFLLVGSGLLLTGTGVALVSTALRGSDGYYSTTPATWSSDGAAVRSEAVRMHGAMMPGMPQRMDRMVGRVVVTVQGSAGAEVFVGLARTADVDRYLTGVPCTTMHDPWDGDDRYADFVPGTVSPGPPEGQTFWVASSSGRGTQTMRWDADTGDWTLVVMNADGSSPVRAEVTIAARMPVLSTVGAVLIVSGLVVIGAAGTGLWFAVARSTTNAPLPEEQS</sequence>
<evidence type="ECO:0000313" key="3">
    <source>
        <dbReference type="EMBL" id="MBZ5736953.1"/>
    </source>
</evidence>
<keyword evidence="2" id="KW-0812">Transmembrane</keyword>
<keyword evidence="4" id="KW-1185">Reference proteome</keyword>
<feature type="transmembrane region" description="Helical" evidence="2">
    <location>
        <begin position="30"/>
        <end position="56"/>
    </location>
</feature>
<gene>
    <name evidence="3" type="ORF">K8U61_02170</name>
</gene>
<keyword evidence="2" id="KW-0472">Membrane</keyword>
<reference evidence="3 4" key="1">
    <citation type="submission" date="2021-09" db="EMBL/GenBank/DDBJ databases">
        <title>Whole genome sequence of Nocardioides sp. GBK3QG-3.</title>
        <authorList>
            <person name="Tuo L."/>
        </authorList>
    </citation>
    <scope>NUCLEOTIDE SEQUENCE [LARGE SCALE GENOMIC DNA]</scope>
    <source>
        <strain evidence="3 4">GBK3QG-3</strain>
    </source>
</reference>
<evidence type="ECO:0000313" key="4">
    <source>
        <dbReference type="Proteomes" id="UP000780875"/>
    </source>
</evidence>
<keyword evidence="2" id="KW-1133">Transmembrane helix</keyword>
<proteinExistence type="predicted"/>
<evidence type="ECO:0000256" key="2">
    <source>
        <dbReference type="SAM" id="Phobius"/>
    </source>
</evidence>
<protein>
    <submittedName>
        <fullName evidence="3">Uncharacterized protein</fullName>
    </submittedName>
</protein>